<sequence length="98" mass="10636">MLIYPMSDCAVCLCLFLRFLLFLTLGASPDFVGFSVTSLSPGPSVPPKKQSPCGPSYPPPCNPWPHCSECHLQKGGSQPRTLPCLLPLRRTEAADSYP</sequence>
<accession>A0A6B0UE68</accession>
<organism evidence="2">
    <name type="scientific">Ixodes ricinus</name>
    <name type="common">Common tick</name>
    <name type="synonym">Acarus ricinus</name>
    <dbReference type="NCBI Taxonomy" id="34613"/>
    <lineage>
        <taxon>Eukaryota</taxon>
        <taxon>Metazoa</taxon>
        <taxon>Ecdysozoa</taxon>
        <taxon>Arthropoda</taxon>
        <taxon>Chelicerata</taxon>
        <taxon>Arachnida</taxon>
        <taxon>Acari</taxon>
        <taxon>Parasitiformes</taxon>
        <taxon>Ixodida</taxon>
        <taxon>Ixodoidea</taxon>
        <taxon>Ixodidae</taxon>
        <taxon>Ixodinae</taxon>
        <taxon>Ixodes</taxon>
    </lineage>
</organism>
<protein>
    <submittedName>
        <fullName evidence="2">Putative secreted protein</fullName>
    </submittedName>
</protein>
<reference evidence="2" key="1">
    <citation type="submission" date="2019-12" db="EMBL/GenBank/DDBJ databases">
        <title>An insight into the sialome of adult female Ixodes ricinus ticks feeding for 6 days.</title>
        <authorList>
            <person name="Perner J."/>
            <person name="Ribeiro J.M.C."/>
        </authorList>
    </citation>
    <scope>NUCLEOTIDE SEQUENCE</scope>
    <source>
        <strain evidence="2">Semi-engorged</strain>
        <tissue evidence="2">Salivary glands</tissue>
    </source>
</reference>
<dbReference type="AlphaFoldDB" id="A0A6B0UE68"/>
<proteinExistence type="predicted"/>
<evidence type="ECO:0000313" key="2">
    <source>
        <dbReference type="EMBL" id="MXU87747.1"/>
    </source>
</evidence>
<feature type="chain" id="PRO_5025461371" evidence="1">
    <location>
        <begin position="27"/>
        <end position="98"/>
    </location>
</feature>
<keyword evidence="1" id="KW-0732">Signal</keyword>
<evidence type="ECO:0000256" key="1">
    <source>
        <dbReference type="SAM" id="SignalP"/>
    </source>
</evidence>
<feature type="signal peptide" evidence="1">
    <location>
        <begin position="1"/>
        <end position="26"/>
    </location>
</feature>
<dbReference type="EMBL" id="GIFC01005664">
    <property type="protein sequence ID" value="MXU87747.1"/>
    <property type="molecule type" value="Transcribed_RNA"/>
</dbReference>
<name>A0A6B0UE68_IXORI</name>